<evidence type="ECO:0000256" key="1">
    <source>
        <dbReference type="SAM" id="Coils"/>
    </source>
</evidence>
<dbReference type="AlphaFoldDB" id="A0A0F9EQY9"/>
<comment type="caution">
    <text evidence="2">The sequence shown here is derived from an EMBL/GenBank/DDBJ whole genome shotgun (WGS) entry which is preliminary data.</text>
</comment>
<reference evidence="2" key="1">
    <citation type="journal article" date="2015" name="Nature">
        <title>Complex archaea that bridge the gap between prokaryotes and eukaryotes.</title>
        <authorList>
            <person name="Spang A."/>
            <person name="Saw J.H."/>
            <person name="Jorgensen S.L."/>
            <person name="Zaremba-Niedzwiedzka K."/>
            <person name="Martijn J."/>
            <person name="Lind A.E."/>
            <person name="van Eijk R."/>
            <person name="Schleper C."/>
            <person name="Guy L."/>
            <person name="Ettema T.J."/>
        </authorList>
    </citation>
    <scope>NUCLEOTIDE SEQUENCE</scope>
</reference>
<sequence>MEKDLDKIDKAIERLEGALENIKKENAQGRVYVVSSLITYRGKLGVVTVLNTTAKDPAGSTVNIRLDNGKVVEKISVTSSELQLLRS</sequence>
<keyword evidence="1" id="KW-0175">Coiled coil</keyword>
<evidence type="ECO:0000313" key="2">
    <source>
        <dbReference type="EMBL" id="KKL26268.1"/>
    </source>
</evidence>
<proteinExistence type="predicted"/>
<organism evidence="2">
    <name type="scientific">marine sediment metagenome</name>
    <dbReference type="NCBI Taxonomy" id="412755"/>
    <lineage>
        <taxon>unclassified sequences</taxon>
        <taxon>metagenomes</taxon>
        <taxon>ecological metagenomes</taxon>
    </lineage>
</organism>
<name>A0A0F9EQY9_9ZZZZ</name>
<gene>
    <name evidence="2" type="ORF">LCGC14_2396990</name>
</gene>
<feature type="coiled-coil region" evidence="1">
    <location>
        <begin position="1"/>
        <end position="28"/>
    </location>
</feature>
<dbReference type="EMBL" id="LAZR01035895">
    <property type="protein sequence ID" value="KKL26268.1"/>
    <property type="molecule type" value="Genomic_DNA"/>
</dbReference>
<accession>A0A0F9EQY9</accession>
<protein>
    <submittedName>
        <fullName evidence="2">Uncharacterized protein</fullName>
    </submittedName>
</protein>